<dbReference type="InterPro" id="IPR002213">
    <property type="entry name" value="UDP_glucos_trans"/>
</dbReference>
<dbReference type="CDD" id="cd03784">
    <property type="entry name" value="GT1_Gtf-like"/>
    <property type="match status" value="1"/>
</dbReference>
<evidence type="ECO:0000256" key="4">
    <source>
        <dbReference type="RuleBase" id="RU362057"/>
    </source>
</evidence>
<evidence type="ECO:0000256" key="1">
    <source>
        <dbReference type="ARBA" id="ARBA00009995"/>
    </source>
</evidence>
<protein>
    <recommendedName>
        <fullName evidence="4">Glycosyltransferase</fullName>
        <ecNumber evidence="4">2.4.1.-</ecNumber>
    </recommendedName>
</protein>
<dbReference type="GO" id="GO:0035251">
    <property type="term" value="F:UDP-glucosyltransferase activity"/>
    <property type="evidence" value="ECO:0007669"/>
    <property type="project" value="InterPro"/>
</dbReference>
<accession>A0AAE1K092</accession>
<dbReference type="PANTHER" id="PTHR48048">
    <property type="entry name" value="GLYCOSYLTRANSFERASE"/>
    <property type="match status" value="1"/>
</dbReference>
<proteinExistence type="inferred from homology"/>
<keyword evidence="6" id="KW-1185">Reference proteome</keyword>
<dbReference type="SUPFAM" id="SSF53756">
    <property type="entry name" value="UDP-Glycosyltransferase/glycogen phosphorylase"/>
    <property type="match status" value="1"/>
</dbReference>
<dbReference type="AlphaFoldDB" id="A0AAE1K092"/>
<sequence length="476" mass="52905">MKELQLVFVPLPGMGHLRPTVEFAELLVNHHENLSITILVIKAPYDPAGDALTSLSFPKRLHLILLPPPNHPNSDHSLNPASFIDSLVENQKLNVRQAVSALISGPDSPHLTGFVVDMYCSTMIDVANEFGVPTVGFFTASAAFLGYMLHIHTLRDQDNVDTTVLNFKDSGTEFAIPSFKNPVPASVFPGAALDKEWATFFYLHASRLKKMKGIIINTFEELEPHAVRSFCDADFSIYPVGPILSGGENQTVQRGSDIIEWLNGQPPRSVLFLCFGSMGYFDDIDQVTQIAHALERSGVSFVWSLRKPPPKGKVAAPKDYSNLEKVLPEGFLERTAEIGRVIGWAPQAQILAHEAVGGFLSHCGWNSILESIYYGQPMATWPLYSEQQLNAFELARELDLGVEICLDYRMEFGNVSRSGVVSAERIEKAIKQVMERESEVRKKVKEMSEISKRALMEGGSSYSHLGRFVHDMLNWG</sequence>
<comment type="caution">
    <text evidence="5">The sequence shown here is derived from an EMBL/GenBank/DDBJ whole genome shotgun (WGS) entry which is preliminary data.</text>
</comment>
<dbReference type="Pfam" id="PF00201">
    <property type="entry name" value="UDPGT"/>
    <property type="match status" value="1"/>
</dbReference>
<dbReference type="InterPro" id="IPR035595">
    <property type="entry name" value="UDP_glycos_trans_CS"/>
</dbReference>
<dbReference type="InterPro" id="IPR050481">
    <property type="entry name" value="UDP-glycosyltransf_plant"/>
</dbReference>
<evidence type="ECO:0000313" key="6">
    <source>
        <dbReference type="Proteomes" id="UP001293593"/>
    </source>
</evidence>
<organism evidence="5 6">
    <name type="scientific">Acacia crassicarpa</name>
    <name type="common">northern wattle</name>
    <dbReference type="NCBI Taxonomy" id="499986"/>
    <lineage>
        <taxon>Eukaryota</taxon>
        <taxon>Viridiplantae</taxon>
        <taxon>Streptophyta</taxon>
        <taxon>Embryophyta</taxon>
        <taxon>Tracheophyta</taxon>
        <taxon>Spermatophyta</taxon>
        <taxon>Magnoliopsida</taxon>
        <taxon>eudicotyledons</taxon>
        <taxon>Gunneridae</taxon>
        <taxon>Pentapetalae</taxon>
        <taxon>rosids</taxon>
        <taxon>fabids</taxon>
        <taxon>Fabales</taxon>
        <taxon>Fabaceae</taxon>
        <taxon>Caesalpinioideae</taxon>
        <taxon>mimosoid clade</taxon>
        <taxon>Acacieae</taxon>
        <taxon>Acacia</taxon>
    </lineage>
</organism>
<dbReference type="FunFam" id="3.40.50.2000:FF:000056">
    <property type="entry name" value="Glycosyltransferase"/>
    <property type="match status" value="1"/>
</dbReference>
<name>A0AAE1K092_9FABA</name>
<dbReference type="EC" id="2.4.1.-" evidence="4"/>
<evidence type="ECO:0000313" key="5">
    <source>
        <dbReference type="EMBL" id="KAK4277682.1"/>
    </source>
</evidence>
<keyword evidence="2 3" id="KW-0808">Transferase</keyword>
<evidence type="ECO:0000256" key="3">
    <source>
        <dbReference type="RuleBase" id="RU003718"/>
    </source>
</evidence>
<dbReference type="PANTHER" id="PTHR48048:SF45">
    <property type="entry name" value="GLYCOSYLTRANSFERASE"/>
    <property type="match status" value="1"/>
</dbReference>
<keyword evidence="3" id="KW-0328">Glycosyltransferase</keyword>
<reference evidence="5" key="1">
    <citation type="submission" date="2023-10" db="EMBL/GenBank/DDBJ databases">
        <title>Chromosome-level genome of the transformable northern wattle, Acacia crassicarpa.</title>
        <authorList>
            <person name="Massaro I."/>
            <person name="Sinha N.R."/>
            <person name="Poethig S."/>
            <person name="Leichty A.R."/>
        </authorList>
    </citation>
    <scope>NUCLEOTIDE SEQUENCE</scope>
    <source>
        <strain evidence="5">Acra3RX</strain>
        <tissue evidence="5">Leaf</tissue>
    </source>
</reference>
<gene>
    <name evidence="5" type="ORF">QN277_015642</name>
</gene>
<evidence type="ECO:0000256" key="2">
    <source>
        <dbReference type="ARBA" id="ARBA00022679"/>
    </source>
</evidence>
<comment type="similarity">
    <text evidence="1 3">Belongs to the UDP-glycosyltransferase family.</text>
</comment>
<dbReference type="Gene3D" id="3.40.50.2000">
    <property type="entry name" value="Glycogen Phosphorylase B"/>
    <property type="match status" value="2"/>
</dbReference>
<dbReference type="PROSITE" id="PS00375">
    <property type="entry name" value="UDPGT"/>
    <property type="match status" value="1"/>
</dbReference>
<dbReference type="EMBL" id="JAWXYG010000003">
    <property type="protein sequence ID" value="KAK4277682.1"/>
    <property type="molecule type" value="Genomic_DNA"/>
</dbReference>
<dbReference type="Proteomes" id="UP001293593">
    <property type="component" value="Unassembled WGS sequence"/>
</dbReference>